<keyword evidence="3" id="KW-0804">Transcription</keyword>
<evidence type="ECO:0000256" key="2">
    <source>
        <dbReference type="ARBA" id="ARBA00023125"/>
    </source>
</evidence>
<dbReference type="InterPro" id="IPR036388">
    <property type="entry name" value="WH-like_DNA-bd_sf"/>
</dbReference>
<evidence type="ECO:0000313" key="6">
    <source>
        <dbReference type="Proteomes" id="UP000050668"/>
    </source>
</evidence>
<reference evidence="6" key="1">
    <citation type="submission" date="2015-07" db="EMBL/GenBank/DDBJ databases">
        <title>Fjat-14205 dsm 2895.</title>
        <authorList>
            <person name="Liu B."/>
            <person name="Wang J."/>
            <person name="Zhu Y."/>
            <person name="Liu G."/>
            <person name="Chen Q."/>
            <person name="Chen Z."/>
            <person name="Lan J."/>
            <person name="Che J."/>
            <person name="Ge C."/>
            <person name="Shi H."/>
            <person name="Pan Z."/>
            <person name="Liu X."/>
        </authorList>
    </citation>
    <scope>NUCLEOTIDE SEQUENCE [LARGE SCALE GENOMIC DNA]</scope>
    <source>
        <strain evidence="6">DSM 25560</strain>
    </source>
</reference>
<dbReference type="SMART" id="SM00347">
    <property type="entry name" value="HTH_MARR"/>
    <property type="match status" value="1"/>
</dbReference>
<evidence type="ECO:0000256" key="3">
    <source>
        <dbReference type="ARBA" id="ARBA00023163"/>
    </source>
</evidence>
<dbReference type="Gene3D" id="1.10.10.10">
    <property type="entry name" value="Winged helix-like DNA-binding domain superfamily/Winged helix DNA-binding domain"/>
    <property type="match status" value="1"/>
</dbReference>
<dbReference type="EMBL" id="LGRV01000003">
    <property type="protein sequence ID" value="KOS69035.1"/>
    <property type="molecule type" value="Genomic_DNA"/>
</dbReference>
<feature type="domain" description="HTH marR-type" evidence="4">
    <location>
        <begin position="1"/>
        <end position="138"/>
    </location>
</feature>
<evidence type="ECO:0000256" key="1">
    <source>
        <dbReference type="ARBA" id="ARBA00023015"/>
    </source>
</evidence>
<organism evidence="5 6">
    <name type="scientific">Lysinibacillus contaminans</name>
    <dbReference type="NCBI Taxonomy" id="1293441"/>
    <lineage>
        <taxon>Bacteria</taxon>
        <taxon>Bacillati</taxon>
        <taxon>Bacillota</taxon>
        <taxon>Bacilli</taxon>
        <taxon>Bacillales</taxon>
        <taxon>Bacillaceae</taxon>
        <taxon>Lysinibacillus</taxon>
    </lineage>
</organism>
<dbReference type="PANTHER" id="PTHR42756">
    <property type="entry name" value="TRANSCRIPTIONAL REGULATOR, MARR"/>
    <property type="match status" value="1"/>
</dbReference>
<evidence type="ECO:0000313" key="5">
    <source>
        <dbReference type="EMBL" id="KOS69035.1"/>
    </source>
</evidence>
<dbReference type="PROSITE" id="PS50995">
    <property type="entry name" value="HTH_MARR_2"/>
    <property type="match status" value="1"/>
</dbReference>
<dbReference type="RefSeq" id="WP_053583893.1">
    <property type="nucleotide sequence ID" value="NZ_LGRV01000003.1"/>
</dbReference>
<dbReference type="PANTHER" id="PTHR42756:SF1">
    <property type="entry name" value="TRANSCRIPTIONAL REPRESSOR OF EMRAB OPERON"/>
    <property type="match status" value="1"/>
</dbReference>
<sequence length="143" mass="16620">MDKKALFHKFVSFTTSVHEVTHALTQDVKADSVTSVQYKILENVKVSQPVTPTEISDCMHMSMPNTSRELKKLYEQNLIEKISDKEDRRKQHIRLSKDGEIMMDEAFAAIEVRFQKLIENISEEDLKEINHALDVLQNKVFTR</sequence>
<protein>
    <submittedName>
        <fullName evidence="5">MarR family transcriptional regulator</fullName>
    </submittedName>
</protein>
<proteinExistence type="predicted"/>
<dbReference type="InterPro" id="IPR000835">
    <property type="entry name" value="HTH_MarR-typ"/>
</dbReference>
<comment type="caution">
    <text evidence="5">The sequence shown here is derived from an EMBL/GenBank/DDBJ whole genome shotgun (WGS) entry which is preliminary data.</text>
</comment>
<name>A0ABR5K274_9BACI</name>
<evidence type="ECO:0000259" key="4">
    <source>
        <dbReference type="PROSITE" id="PS50995"/>
    </source>
</evidence>
<gene>
    <name evidence="5" type="ORF">AEA09_11085</name>
</gene>
<accession>A0ABR5K274</accession>
<dbReference type="SUPFAM" id="SSF46785">
    <property type="entry name" value="Winged helix' DNA-binding domain"/>
    <property type="match status" value="1"/>
</dbReference>
<dbReference type="PRINTS" id="PR00598">
    <property type="entry name" value="HTHMARR"/>
</dbReference>
<keyword evidence="2" id="KW-0238">DNA-binding</keyword>
<dbReference type="InterPro" id="IPR036390">
    <property type="entry name" value="WH_DNA-bd_sf"/>
</dbReference>
<keyword evidence="6" id="KW-1185">Reference proteome</keyword>
<dbReference type="Pfam" id="PF01047">
    <property type="entry name" value="MarR"/>
    <property type="match status" value="1"/>
</dbReference>
<dbReference type="Proteomes" id="UP000050668">
    <property type="component" value="Unassembled WGS sequence"/>
</dbReference>
<keyword evidence="1" id="KW-0805">Transcription regulation</keyword>